<dbReference type="Gene3D" id="2.40.70.10">
    <property type="entry name" value="Acid Proteases"/>
    <property type="match status" value="1"/>
</dbReference>
<accession>A0A9W6XYT4</accession>
<dbReference type="Gene3D" id="3.30.420.10">
    <property type="entry name" value="Ribonuclease H-like superfamily/Ribonuclease H"/>
    <property type="match status" value="1"/>
</dbReference>
<feature type="region of interest" description="Disordered" evidence="5">
    <location>
        <begin position="557"/>
        <end position="585"/>
    </location>
</feature>
<keyword evidence="1" id="KW-0808">Transferase</keyword>
<dbReference type="GO" id="GO:0004523">
    <property type="term" value="F:RNA-DNA hybrid ribonuclease activity"/>
    <property type="evidence" value="ECO:0007669"/>
    <property type="project" value="InterPro"/>
</dbReference>
<dbReference type="PROSITE" id="PS00141">
    <property type="entry name" value="ASP_PROTEASE"/>
    <property type="match status" value="1"/>
</dbReference>
<gene>
    <name evidence="7" type="ORF">Pfra01_001824300</name>
</gene>
<evidence type="ECO:0000313" key="7">
    <source>
        <dbReference type="EMBL" id="GMF47872.1"/>
    </source>
</evidence>
<dbReference type="PROSITE" id="PS50175">
    <property type="entry name" value="ASP_PROT_RETROV"/>
    <property type="match status" value="1"/>
</dbReference>
<dbReference type="GO" id="GO:0003676">
    <property type="term" value="F:nucleic acid binding"/>
    <property type="evidence" value="ECO:0007669"/>
    <property type="project" value="InterPro"/>
</dbReference>
<keyword evidence="2" id="KW-0548">Nucleotidyltransferase</keyword>
<evidence type="ECO:0000313" key="8">
    <source>
        <dbReference type="Proteomes" id="UP001165121"/>
    </source>
</evidence>
<feature type="region of interest" description="Disordered" evidence="5">
    <location>
        <begin position="457"/>
        <end position="479"/>
    </location>
</feature>
<organism evidence="7 8">
    <name type="scientific">Phytophthora fragariaefolia</name>
    <dbReference type="NCBI Taxonomy" id="1490495"/>
    <lineage>
        <taxon>Eukaryota</taxon>
        <taxon>Sar</taxon>
        <taxon>Stramenopiles</taxon>
        <taxon>Oomycota</taxon>
        <taxon>Peronosporomycetes</taxon>
        <taxon>Peronosporales</taxon>
        <taxon>Peronosporaceae</taxon>
        <taxon>Phytophthora</taxon>
    </lineage>
</organism>
<proteinExistence type="predicted"/>
<sequence length="967" mass="107602">MITQHSEDVHDDYGRTINQSRVSCKSDGLPADSVNYLNGLCSRQPDFSSRSESQPAQPPRTRPIRGLYRTGNNENGLGEYTFRTTSATRFLSERWSSCPCEACVREHAPGCCMHYRLYQAAVKFVQSTYDEKSVRPALRRVISTEGPAITAHVDDHHSPLPDKPAVEANFVLPCAHRSRGRRQDEETRPNHYTLAPIKKVSESAILESNEPVGECTHGVANGWVGECTHINANGWVGELRPPIMPKPIRLRDGERRGWWSAKEFDRRTRMRAIVMGAVNDRRTKLLLDTGASVSVISKSLAKKLKLITSVSAGRRIGVQDITEGKVSSCEWDTVKLTLGSELTYELIIWVVPQCAGVDVLLGTDFMIPAGVRLDRLRSTMLNPDEVVIPLLKPLSETDDQSSAKHVPEGPIKPLEVPPGVVVEFTLWRSCPNSTTHVLWTRRTKRLNVSAHFARSPERQAAAVETRKKSGRTPANHAGSPMCYMLIASSRSSKPAGDEGVDPVTQRTAGNRSAIELAINSADPLSLHDIVPTTTLTGAVTKQLTERQQLSFDDADCRSTAEVTRPSNANRTKTPTPCDRRSGGGDIAEPKSFQLSRVLTDQVPICLPGYKGYVLSFSGWSANLDNFAEQGSCSWILWSLPTWGIVTAACSHLQSATTTIAKCTGLSKGIWSAIEHGVTDLIVVGDLQVAVQQSIGATVRRQQQLSESSARQKKCAFRLTPIRYHQVAREYNSSARSLAAEALESQISKIVLSEPRRAELKALNRIQEVLYIDEQTARERDLANEQNQAPVRAKIHPVIQASERLTSVTTRGARHIKFLEPTERQTPSRNKGKEVRENAWRAKEQIDTLWRLDQLAVSVGDCRDRGGADGDDTVEGPRQPSRFEYSGRVKLFLERVKPDLINLLAYRWHWPYRIKQDVENVVNRIDLSDKAVHHSTQYFDEELFLEVSWVQAMSASSTLSSPTEDPLR</sequence>
<evidence type="ECO:0000259" key="6">
    <source>
        <dbReference type="PROSITE" id="PS50175"/>
    </source>
</evidence>
<dbReference type="InterPro" id="IPR036397">
    <property type="entry name" value="RNaseH_sf"/>
</dbReference>
<evidence type="ECO:0000256" key="2">
    <source>
        <dbReference type="ARBA" id="ARBA00022695"/>
    </source>
</evidence>
<dbReference type="AlphaFoldDB" id="A0A9W6XYT4"/>
<dbReference type="InterPro" id="IPR021109">
    <property type="entry name" value="Peptidase_aspartic_dom_sf"/>
</dbReference>
<dbReference type="InterPro" id="IPR001995">
    <property type="entry name" value="Peptidase_A2_cat"/>
</dbReference>
<protein>
    <submittedName>
        <fullName evidence="7">Unnamed protein product</fullName>
    </submittedName>
</protein>
<feature type="domain" description="Peptidase A2" evidence="6">
    <location>
        <begin position="283"/>
        <end position="298"/>
    </location>
</feature>
<evidence type="ECO:0000256" key="4">
    <source>
        <dbReference type="ARBA" id="ARBA00022918"/>
    </source>
</evidence>
<feature type="region of interest" description="Disordered" evidence="5">
    <location>
        <begin position="45"/>
        <end position="70"/>
    </location>
</feature>
<dbReference type="GO" id="GO:0004190">
    <property type="term" value="F:aspartic-type endopeptidase activity"/>
    <property type="evidence" value="ECO:0007669"/>
    <property type="project" value="InterPro"/>
</dbReference>
<dbReference type="Pfam" id="PF13456">
    <property type="entry name" value="RVT_3"/>
    <property type="match status" value="1"/>
</dbReference>
<reference evidence="7" key="1">
    <citation type="submission" date="2023-04" db="EMBL/GenBank/DDBJ databases">
        <title>Phytophthora fragariaefolia NBRC 109709.</title>
        <authorList>
            <person name="Ichikawa N."/>
            <person name="Sato H."/>
            <person name="Tonouchi N."/>
        </authorList>
    </citation>
    <scope>NUCLEOTIDE SEQUENCE</scope>
    <source>
        <strain evidence="7">NBRC 109709</strain>
    </source>
</reference>
<keyword evidence="8" id="KW-1185">Reference proteome</keyword>
<name>A0A9W6XYT4_9STRA</name>
<dbReference type="InterPro" id="IPR002156">
    <property type="entry name" value="RNaseH_domain"/>
</dbReference>
<feature type="compositionally biased region" description="Polar residues" evidence="5">
    <location>
        <begin position="45"/>
        <end position="55"/>
    </location>
</feature>
<keyword evidence="4" id="KW-0695">RNA-directed DNA polymerase</keyword>
<dbReference type="EMBL" id="BSXT01002229">
    <property type="protein sequence ID" value="GMF47872.1"/>
    <property type="molecule type" value="Genomic_DNA"/>
</dbReference>
<evidence type="ECO:0000256" key="1">
    <source>
        <dbReference type="ARBA" id="ARBA00022679"/>
    </source>
</evidence>
<dbReference type="OrthoDB" id="1047367at2759"/>
<evidence type="ECO:0000256" key="5">
    <source>
        <dbReference type="SAM" id="MobiDB-lite"/>
    </source>
</evidence>
<dbReference type="Proteomes" id="UP001165121">
    <property type="component" value="Unassembled WGS sequence"/>
</dbReference>
<dbReference type="CDD" id="cd00303">
    <property type="entry name" value="retropepsin_like"/>
    <property type="match status" value="1"/>
</dbReference>
<dbReference type="GO" id="GO:0006508">
    <property type="term" value="P:proteolysis"/>
    <property type="evidence" value="ECO:0007669"/>
    <property type="project" value="InterPro"/>
</dbReference>
<dbReference type="GO" id="GO:0003964">
    <property type="term" value="F:RNA-directed DNA polymerase activity"/>
    <property type="evidence" value="ECO:0007669"/>
    <property type="project" value="UniProtKB-KW"/>
</dbReference>
<keyword evidence="3" id="KW-0378">Hydrolase</keyword>
<comment type="caution">
    <text evidence="7">The sequence shown here is derived from an EMBL/GenBank/DDBJ whole genome shotgun (WGS) entry which is preliminary data.</text>
</comment>
<dbReference type="Pfam" id="PF13975">
    <property type="entry name" value="gag-asp_proteas"/>
    <property type="match status" value="1"/>
</dbReference>
<dbReference type="SUPFAM" id="SSF50630">
    <property type="entry name" value="Acid proteases"/>
    <property type="match status" value="1"/>
</dbReference>
<dbReference type="InterPro" id="IPR001969">
    <property type="entry name" value="Aspartic_peptidase_AS"/>
</dbReference>
<evidence type="ECO:0000256" key="3">
    <source>
        <dbReference type="ARBA" id="ARBA00022801"/>
    </source>
</evidence>
<feature type="compositionally biased region" description="Polar residues" evidence="5">
    <location>
        <begin position="560"/>
        <end position="574"/>
    </location>
</feature>